<feature type="binding site" evidence="7">
    <location>
        <position position="341"/>
    </location>
    <ligand>
        <name>substrate</name>
    </ligand>
</feature>
<feature type="domain" description="Glucose-6-phosphate dehydrogenase C-terminal" evidence="9">
    <location>
        <begin position="190"/>
        <end position="489"/>
    </location>
</feature>
<name>A0A318JMW2_9NEIS</name>
<feature type="binding site" evidence="7">
    <location>
        <position position="217"/>
    </location>
    <ligand>
        <name>substrate</name>
    </ligand>
</feature>
<dbReference type="InterPro" id="IPR022674">
    <property type="entry name" value="G6P_DH_NAD-bd"/>
</dbReference>
<reference evidence="10 11" key="1">
    <citation type="submission" date="2018-05" db="EMBL/GenBank/DDBJ databases">
        <title>Genomic Encyclopedia of Type Strains, Phase IV (KMG-IV): sequencing the most valuable type-strain genomes for metagenomic binning, comparative biology and taxonomic classification.</title>
        <authorList>
            <person name="Goeker M."/>
        </authorList>
    </citation>
    <scope>NUCLEOTIDE SEQUENCE [LARGE SCALE GENOMIC DNA]</scope>
    <source>
        <strain evidence="10 11">DSM 25134</strain>
    </source>
</reference>
<dbReference type="Gene3D" id="3.30.360.10">
    <property type="entry name" value="Dihydrodipicolinate Reductase, domain 2"/>
    <property type="match status" value="1"/>
</dbReference>
<proteinExistence type="inferred from homology"/>
<comment type="pathway">
    <text evidence="1 7">Carbohydrate degradation; pentose phosphate pathway; D-ribulose 5-phosphate from D-glucose 6-phosphate (oxidative stage): step 1/3.</text>
</comment>
<dbReference type="SUPFAM" id="SSF51735">
    <property type="entry name" value="NAD(P)-binding Rossmann-fold domains"/>
    <property type="match status" value="1"/>
</dbReference>
<feature type="binding site" evidence="7">
    <location>
        <position position="51"/>
    </location>
    <ligand>
        <name>NADP(+)</name>
        <dbReference type="ChEBI" id="CHEBI:58349"/>
    </ligand>
</feature>
<comment type="function">
    <text evidence="7">Catalyzes the oxidation of glucose 6-phosphate to 6-phosphogluconolactone.</text>
</comment>
<dbReference type="UniPathway" id="UPA00115">
    <property type="reaction ID" value="UER00408"/>
</dbReference>
<dbReference type="AlphaFoldDB" id="A0A318JMW2"/>
<dbReference type="OrthoDB" id="9802739at2"/>
<comment type="caution">
    <text evidence="10">The sequence shown here is derived from an EMBL/GenBank/DDBJ whole genome shotgun (WGS) entry which is preliminary data.</text>
</comment>
<dbReference type="RefSeq" id="WP_059287458.1">
    <property type="nucleotide sequence ID" value="NZ_LNQU01000228.1"/>
</dbReference>
<dbReference type="PIRSF" id="PIRSF000110">
    <property type="entry name" value="G6PD"/>
    <property type="match status" value="1"/>
</dbReference>
<evidence type="ECO:0000313" key="10">
    <source>
        <dbReference type="EMBL" id="PXX50036.1"/>
    </source>
</evidence>
<dbReference type="InterPro" id="IPR001282">
    <property type="entry name" value="G6P_DH"/>
</dbReference>
<dbReference type="GO" id="GO:0050661">
    <property type="term" value="F:NADP binding"/>
    <property type="evidence" value="ECO:0007669"/>
    <property type="project" value="UniProtKB-UniRule"/>
</dbReference>
<comment type="caution">
    <text evidence="7">Lacks conserved residue(s) required for the propagation of feature annotation.</text>
</comment>
<dbReference type="EMBL" id="QJKC01000003">
    <property type="protein sequence ID" value="PXX50036.1"/>
    <property type="molecule type" value="Genomic_DNA"/>
</dbReference>
<evidence type="ECO:0000256" key="4">
    <source>
        <dbReference type="ARBA" id="ARBA00022857"/>
    </source>
</evidence>
<dbReference type="Pfam" id="PF02781">
    <property type="entry name" value="G6PD_C"/>
    <property type="match status" value="1"/>
</dbReference>
<keyword evidence="6 7" id="KW-0119">Carbohydrate metabolism</keyword>
<evidence type="ECO:0000259" key="9">
    <source>
        <dbReference type="Pfam" id="PF02781"/>
    </source>
</evidence>
<dbReference type="NCBIfam" id="TIGR00871">
    <property type="entry name" value="zwf"/>
    <property type="match status" value="1"/>
</dbReference>
<sequence>MDNRSTPTPAFDMVLFGGTGDLVMRKLLPSLYQAHAASLLNQQGRLLALGRKAMSRDDYLALVEKSARQHVKEHFDAAAWASFCSRIDYLQVDAGNAAHYPALAEAVGQHPERVVVCYLATAPNLFAGICENLAAVGLNRPNVRVVLEKPLGIDLDSSNEINDAVAHFFKEEQLYRIDHYLGKESVQNLMAIRFANALFEPLWRREWIHDVQITIAEDLGVGTRGDFYDGTGALRDMVQNHLLQLLCIVAMEPPASMEADAVRDEKLKVLKALRPFSEQDVANKTVRGQYKAGAVAGQPVVGYLQEQGIPADSQTETFVAIKAEIDNWRWAGVPFFLRTGKRMQDRLAEIVINFRDVPHQLFSGPLSGSHTANRLVIQLQPEESIRLYFLAKEPGDTMRLQPAFLDLDFYKAFKVRRADAYERLLLDVIRGKLALFMRRDELVEAWRWVMPIMECWQNSSNTPPKQYTAGTWGPAASSALLSRDGISWHEES</sequence>
<feature type="domain" description="Glucose-6-phosphate dehydrogenase NAD-binding" evidence="8">
    <location>
        <begin position="14"/>
        <end position="188"/>
    </location>
</feature>
<keyword evidence="3 7" id="KW-0313">Glucose metabolism</keyword>
<evidence type="ECO:0000256" key="6">
    <source>
        <dbReference type="ARBA" id="ARBA00023277"/>
    </source>
</evidence>
<evidence type="ECO:0000256" key="7">
    <source>
        <dbReference type="HAMAP-Rule" id="MF_00966"/>
    </source>
</evidence>
<accession>A0A318JMW2</accession>
<dbReference type="InterPro" id="IPR036291">
    <property type="entry name" value="NAD(P)-bd_dom_sf"/>
</dbReference>
<keyword evidence="11" id="KW-1185">Reference proteome</keyword>
<feature type="binding site" evidence="7">
    <location>
        <position position="149"/>
    </location>
    <ligand>
        <name>NADP(+)</name>
        <dbReference type="ChEBI" id="CHEBI:58349"/>
    </ligand>
</feature>
<evidence type="ECO:0000313" key="11">
    <source>
        <dbReference type="Proteomes" id="UP000248395"/>
    </source>
</evidence>
<comment type="catalytic activity">
    <reaction evidence="7">
        <text>D-glucose 6-phosphate + NADP(+) = 6-phospho-D-glucono-1,5-lactone + NADPH + H(+)</text>
        <dbReference type="Rhea" id="RHEA:15841"/>
        <dbReference type="ChEBI" id="CHEBI:15378"/>
        <dbReference type="ChEBI" id="CHEBI:57783"/>
        <dbReference type="ChEBI" id="CHEBI:57955"/>
        <dbReference type="ChEBI" id="CHEBI:58349"/>
        <dbReference type="ChEBI" id="CHEBI:61548"/>
        <dbReference type="EC" id="1.1.1.49"/>
    </reaction>
</comment>
<feature type="binding site" evidence="7">
    <location>
        <position position="183"/>
    </location>
    <ligand>
        <name>substrate</name>
    </ligand>
</feature>
<dbReference type="GO" id="GO:0006006">
    <property type="term" value="P:glucose metabolic process"/>
    <property type="evidence" value="ECO:0007669"/>
    <property type="project" value="UniProtKB-KW"/>
</dbReference>
<dbReference type="Proteomes" id="UP000248395">
    <property type="component" value="Unassembled WGS sequence"/>
</dbReference>
<evidence type="ECO:0000259" key="8">
    <source>
        <dbReference type="Pfam" id="PF00479"/>
    </source>
</evidence>
<comment type="similarity">
    <text evidence="2 7">Belongs to the glucose-6-phosphate dehydrogenase family.</text>
</comment>
<gene>
    <name evidence="7" type="primary">zwf</name>
    <name evidence="10" type="ORF">DFR38_103216</name>
</gene>
<feature type="active site" description="Proton acceptor" evidence="7">
    <location>
        <position position="241"/>
    </location>
</feature>
<feature type="binding site" evidence="7">
    <location>
        <position position="236"/>
    </location>
    <ligand>
        <name>substrate</name>
    </ligand>
</feature>
<dbReference type="PANTHER" id="PTHR23429">
    <property type="entry name" value="GLUCOSE-6-PHOSPHATE 1-DEHYDROGENASE G6PD"/>
    <property type="match status" value="1"/>
</dbReference>
<dbReference type="GO" id="GO:0005829">
    <property type="term" value="C:cytosol"/>
    <property type="evidence" value="ECO:0007669"/>
    <property type="project" value="TreeGrafter"/>
</dbReference>
<organism evidence="10 11">
    <name type="scientific">Aquitalea magnusonii</name>
    <dbReference type="NCBI Taxonomy" id="332411"/>
    <lineage>
        <taxon>Bacteria</taxon>
        <taxon>Pseudomonadati</taxon>
        <taxon>Pseudomonadota</taxon>
        <taxon>Betaproteobacteria</taxon>
        <taxon>Neisseriales</taxon>
        <taxon>Chromobacteriaceae</taxon>
        <taxon>Aquitalea</taxon>
    </lineage>
</organism>
<dbReference type="Pfam" id="PF00479">
    <property type="entry name" value="G6PD_N"/>
    <property type="match status" value="1"/>
</dbReference>
<dbReference type="PANTHER" id="PTHR23429:SF0">
    <property type="entry name" value="GLUCOSE-6-PHOSPHATE 1-DEHYDROGENASE"/>
    <property type="match status" value="1"/>
</dbReference>
<dbReference type="Gene3D" id="3.40.50.720">
    <property type="entry name" value="NAD(P)-binding Rossmann-like Domain"/>
    <property type="match status" value="1"/>
</dbReference>
<dbReference type="PRINTS" id="PR00079">
    <property type="entry name" value="G6PDHDRGNASE"/>
</dbReference>
<evidence type="ECO:0000256" key="5">
    <source>
        <dbReference type="ARBA" id="ARBA00023002"/>
    </source>
</evidence>
<dbReference type="NCBIfam" id="NF009492">
    <property type="entry name" value="PRK12853.1-3"/>
    <property type="match status" value="1"/>
</dbReference>
<dbReference type="PROSITE" id="PS00069">
    <property type="entry name" value="G6P_DEHYDROGENASE"/>
    <property type="match status" value="1"/>
</dbReference>
<dbReference type="EC" id="1.1.1.49" evidence="7"/>
<evidence type="ECO:0000256" key="3">
    <source>
        <dbReference type="ARBA" id="ARBA00022526"/>
    </source>
</evidence>
<dbReference type="GO" id="GO:0004345">
    <property type="term" value="F:glucose-6-phosphate dehydrogenase activity"/>
    <property type="evidence" value="ECO:0007669"/>
    <property type="project" value="UniProtKB-UniRule"/>
</dbReference>
<evidence type="ECO:0000256" key="2">
    <source>
        <dbReference type="ARBA" id="ARBA00009975"/>
    </source>
</evidence>
<dbReference type="InterPro" id="IPR019796">
    <property type="entry name" value="G6P_DH_AS"/>
</dbReference>
<dbReference type="SUPFAM" id="SSF55347">
    <property type="entry name" value="Glyceraldehyde-3-phosphate dehydrogenase-like, C-terminal domain"/>
    <property type="match status" value="1"/>
</dbReference>
<dbReference type="GO" id="GO:0009051">
    <property type="term" value="P:pentose-phosphate shunt, oxidative branch"/>
    <property type="evidence" value="ECO:0007669"/>
    <property type="project" value="TreeGrafter"/>
</dbReference>
<dbReference type="InterPro" id="IPR022675">
    <property type="entry name" value="G6P_DH_C"/>
</dbReference>
<keyword evidence="5 7" id="KW-0560">Oxidoreductase</keyword>
<evidence type="ECO:0000256" key="1">
    <source>
        <dbReference type="ARBA" id="ARBA00004937"/>
    </source>
</evidence>
<keyword evidence="4 7" id="KW-0521">NADP</keyword>
<dbReference type="HAMAP" id="MF_00966">
    <property type="entry name" value="G6PD"/>
    <property type="match status" value="1"/>
</dbReference>
<feature type="binding site" evidence="7">
    <location>
        <position position="179"/>
    </location>
    <ligand>
        <name>substrate</name>
    </ligand>
</feature>
<protein>
    <recommendedName>
        <fullName evidence="7">Glucose-6-phosphate 1-dehydrogenase</fullName>
        <shortName evidence="7">G6PD</shortName>
        <ecNumber evidence="7">1.1.1.49</ecNumber>
    </recommendedName>
</protein>